<evidence type="ECO:0000256" key="1">
    <source>
        <dbReference type="SAM" id="SignalP"/>
    </source>
</evidence>
<keyword evidence="4" id="KW-1185">Reference proteome</keyword>
<dbReference type="EMBL" id="BAABHD010000012">
    <property type="protein sequence ID" value="GAA4450566.1"/>
    <property type="molecule type" value="Genomic_DNA"/>
</dbReference>
<gene>
    <name evidence="3" type="ORF">GCM10023189_11410</name>
</gene>
<feature type="chain" id="PRO_5046415152" description="CHRD domain-containing protein" evidence="1">
    <location>
        <begin position="36"/>
        <end position="167"/>
    </location>
</feature>
<sequence>MRYKHEDYPNSTFMKRKSFLLLLPAFLVGTLTFTACENDNDPDLRDTLNIVSTLSGRDVLPPNASSATGRFEGQYNKTTRVLTYTITHQGVTPTYINLHRAVQGTNGPVEIPLSSSATSPVTGTLTLTPAQENDLIFSNYYVLIGSKTYPDGELRGTLQIDRATPTQ</sequence>
<evidence type="ECO:0000313" key="3">
    <source>
        <dbReference type="EMBL" id="GAA4450566.1"/>
    </source>
</evidence>
<accession>A0ABP8MJB1</accession>
<dbReference type="Pfam" id="PF07452">
    <property type="entry name" value="CHRD"/>
    <property type="match status" value="1"/>
</dbReference>
<name>A0ABP8MJB1_9BACT</name>
<dbReference type="Proteomes" id="UP001501175">
    <property type="component" value="Unassembled WGS sequence"/>
</dbReference>
<protein>
    <recommendedName>
        <fullName evidence="2">CHRD domain-containing protein</fullName>
    </recommendedName>
</protein>
<dbReference type="SMART" id="SM00754">
    <property type="entry name" value="CHRD"/>
    <property type="match status" value="1"/>
</dbReference>
<proteinExistence type="predicted"/>
<dbReference type="InterPro" id="IPR010895">
    <property type="entry name" value="CHRD"/>
</dbReference>
<organism evidence="3 4">
    <name type="scientific">Nibrella saemangeumensis</name>
    <dbReference type="NCBI Taxonomy" id="1084526"/>
    <lineage>
        <taxon>Bacteria</taxon>
        <taxon>Pseudomonadati</taxon>
        <taxon>Bacteroidota</taxon>
        <taxon>Cytophagia</taxon>
        <taxon>Cytophagales</taxon>
        <taxon>Spirosomataceae</taxon>
        <taxon>Nibrella</taxon>
    </lineage>
</organism>
<reference evidence="4" key="1">
    <citation type="journal article" date="2019" name="Int. J. Syst. Evol. Microbiol.">
        <title>The Global Catalogue of Microorganisms (GCM) 10K type strain sequencing project: providing services to taxonomists for standard genome sequencing and annotation.</title>
        <authorList>
            <consortium name="The Broad Institute Genomics Platform"/>
            <consortium name="The Broad Institute Genome Sequencing Center for Infectious Disease"/>
            <person name="Wu L."/>
            <person name="Ma J."/>
        </authorList>
    </citation>
    <scope>NUCLEOTIDE SEQUENCE [LARGE SCALE GENOMIC DNA]</scope>
    <source>
        <strain evidence="4">JCM 17927</strain>
    </source>
</reference>
<comment type="caution">
    <text evidence="3">The sequence shown here is derived from an EMBL/GenBank/DDBJ whole genome shotgun (WGS) entry which is preliminary data.</text>
</comment>
<feature type="signal peptide" evidence="1">
    <location>
        <begin position="1"/>
        <end position="35"/>
    </location>
</feature>
<keyword evidence="1" id="KW-0732">Signal</keyword>
<evidence type="ECO:0000313" key="4">
    <source>
        <dbReference type="Proteomes" id="UP001501175"/>
    </source>
</evidence>
<evidence type="ECO:0000259" key="2">
    <source>
        <dbReference type="SMART" id="SM00754"/>
    </source>
</evidence>
<feature type="domain" description="CHRD" evidence="2">
    <location>
        <begin position="48"/>
        <end position="160"/>
    </location>
</feature>